<feature type="transmembrane region" description="Helical" evidence="7">
    <location>
        <begin position="238"/>
        <end position="259"/>
    </location>
</feature>
<dbReference type="Gene3D" id="3.30.70.1230">
    <property type="entry name" value="Nucleotide cyclase"/>
    <property type="match status" value="1"/>
</dbReference>
<dbReference type="GO" id="GO:0005886">
    <property type="term" value="C:plasma membrane"/>
    <property type="evidence" value="ECO:0007669"/>
    <property type="project" value="UniProtKB-SubCell"/>
</dbReference>
<keyword evidence="3" id="KW-1003">Cell membrane</keyword>
<dbReference type="GO" id="GO:0006171">
    <property type="term" value="P:cAMP biosynthetic process"/>
    <property type="evidence" value="ECO:0007669"/>
    <property type="project" value="TreeGrafter"/>
</dbReference>
<organism evidence="10 11">
    <name type="scientific">Nocardioides scoriae</name>
    <dbReference type="NCBI Taxonomy" id="642780"/>
    <lineage>
        <taxon>Bacteria</taxon>
        <taxon>Bacillati</taxon>
        <taxon>Actinomycetota</taxon>
        <taxon>Actinomycetes</taxon>
        <taxon>Propionibacteriales</taxon>
        <taxon>Nocardioidaceae</taxon>
        <taxon>Nocardioides</taxon>
    </lineage>
</organism>
<keyword evidence="11" id="KW-1185">Reference proteome</keyword>
<feature type="transmembrane region" description="Helical" evidence="7">
    <location>
        <begin position="130"/>
        <end position="147"/>
    </location>
</feature>
<dbReference type="PROSITE" id="PS50125">
    <property type="entry name" value="GUANYLATE_CYCLASE_2"/>
    <property type="match status" value="1"/>
</dbReference>
<dbReference type="PANTHER" id="PTHR43081">
    <property type="entry name" value="ADENYLATE CYCLASE, TERMINAL-DIFFERENTIATION SPECIFIC-RELATED"/>
    <property type="match status" value="1"/>
</dbReference>
<feature type="domain" description="Guanylate cyclase" evidence="8">
    <location>
        <begin position="346"/>
        <end position="470"/>
    </location>
</feature>
<evidence type="ECO:0000256" key="6">
    <source>
        <dbReference type="ARBA" id="ARBA00023136"/>
    </source>
</evidence>
<evidence type="ECO:0000259" key="9">
    <source>
        <dbReference type="PROSITE" id="PS50885"/>
    </source>
</evidence>
<dbReference type="GO" id="GO:0035556">
    <property type="term" value="P:intracellular signal transduction"/>
    <property type="evidence" value="ECO:0007669"/>
    <property type="project" value="InterPro"/>
</dbReference>
<reference evidence="11" key="1">
    <citation type="submission" date="2016-10" db="EMBL/GenBank/DDBJ databases">
        <authorList>
            <person name="Varghese N."/>
            <person name="Submissions S."/>
        </authorList>
    </citation>
    <scope>NUCLEOTIDE SEQUENCE [LARGE SCALE GENOMIC DNA]</scope>
    <source>
        <strain evidence="11">DSM 22127</strain>
    </source>
</reference>
<dbReference type="InterPro" id="IPR029787">
    <property type="entry name" value="Nucleotide_cyclase"/>
</dbReference>
<dbReference type="SUPFAM" id="SSF158472">
    <property type="entry name" value="HAMP domain-like"/>
    <property type="match status" value="1"/>
</dbReference>
<evidence type="ECO:0000256" key="5">
    <source>
        <dbReference type="ARBA" id="ARBA00022989"/>
    </source>
</evidence>
<dbReference type="GO" id="GO:0004016">
    <property type="term" value="F:adenylate cyclase activity"/>
    <property type="evidence" value="ECO:0007669"/>
    <property type="project" value="UniProtKB-ARBA"/>
</dbReference>
<dbReference type="RefSeq" id="WP_197681034.1">
    <property type="nucleotide sequence ID" value="NZ_LT629757.1"/>
</dbReference>
<dbReference type="Gene3D" id="6.10.340.10">
    <property type="match status" value="1"/>
</dbReference>
<dbReference type="Proteomes" id="UP000198859">
    <property type="component" value="Chromosome I"/>
</dbReference>
<dbReference type="InterPro" id="IPR003660">
    <property type="entry name" value="HAMP_dom"/>
</dbReference>
<feature type="domain" description="HAMP" evidence="9">
    <location>
        <begin position="262"/>
        <end position="314"/>
    </location>
</feature>
<dbReference type="AlphaFoldDB" id="A0A1H1XIY3"/>
<dbReference type="PROSITE" id="PS50885">
    <property type="entry name" value="HAMP"/>
    <property type="match status" value="1"/>
</dbReference>
<evidence type="ECO:0000256" key="3">
    <source>
        <dbReference type="ARBA" id="ARBA00022475"/>
    </source>
</evidence>
<evidence type="ECO:0000256" key="2">
    <source>
        <dbReference type="ARBA" id="ARBA00005381"/>
    </source>
</evidence>
<feature type="transmembrane region" description="Helical" evidence="7">
    <location>
        <begin position="153"/>
        <end position="174"/>
    </location>
</feature>
<dbReference type="STRING" id="642780.SAMN04488570_3504"/>
<dbReference type="SUPFAM" id="SSF55073">
    <property type="entry name" value="Nucleotide cyclase"/>
    <property type="match status" value="1"/>
</dbReference>
<proteinExistence type="inferred from homology"/>
<dbReference type="InterPro" id="IPR001054">
    <property type="entry name" value="A/G_cyclase"/>
</dbReference>
<keyword evidence="5 7" id="KW-1133">Transmembrane helix</keyword>
<keyword evidence="6 7" id="KW-0472">Membrane</keyword>
<dbReference type="EMBL" id="LT629757">
    <property type="protein sequence ID" value="SDT09255.1"/>
    <property type="molecule type" value="Genomic_DNA"/>
</dbReference>
<evidence type="ECO:0000256" key="4">
    <source>
        <dbReference type="ARBA" id="ARBA00022692"/>
    </source>
</evidence>
<dbReference type="CDD" id="cd06225">
    <property type="entry name" value="HAMP"/>
    <property type="match status" value="1"/>
</dbReference>
<dbReference type="Pfam" id="PF00672">
    <property type="entry name" value="HAMP"/>
    <property type="match status" value="1"/>
</dbReference>
<dbReference type="InterPro" id="IPR050697">
    <property type="entry name" value="Adenylyl/Guanylyl_Cyclase_3/4"/>
</dbReference>
<dbReference type="SMART" id="SM00304">
    <property type="entry name" value="HAMP"/>
    <property type="match status" value="1"/>
</dbReference>
<accession>A0A1H1XIY3</accession>
<name>A0A1H1XIY3_9ACTN</name>
<keyword evidence="4 7" id="KW-0812">Transmembrane</keyword>
<evidence type="ECO:0000256" key="1">
    <source>
        <dbReference type="ARBA" id="ARBA00004651"/>
    </source>
</evidence>
<feature type="transmembrane region" description="Helical" evidence="7">
    <location>
        <begin position="35"/>
        <end position="58"/>
    </location>
</feature>
<evidence type="ECO:0000259" key="8">
    <source>
        <dbReference type="PROSITE" id="PS50125"/>
    </source>
</evidence>
<feature type="transmembrane region" description="Helical" evidence="7">
    <location>
        <begin position="204"/>
        <end position="226"/>
    </location>
</feature>
<dbReference type="PANTHER" id="PTHR43081:SF17">
    <property type="entry name" value="BLL5647 PROTEIN"/>
    <property type="match status" value="1"/>
</dbReference>
<comment type="similarity">
    <text evidence="2">Belongs to the adenylyl cyclase class-3 family.</text>
</comment>
<dbReference type="SMART" id="SM00044">
    <property type="entry name" value="CYCc"/>
    <property type="match status" value="1"/>
</dbReference>
<dbReference type="CDD" id="cd07302">
    <property type="entry name" value="CHD"/>
    <property type="match status" value="1"/>
</dbReference>
<sequence>MKRPHLGAPTGGAYGSVLLGPAQQRPRRLRVRVQLLLTVLLVGTNVIGAGIVFVLSALVIPSPAANRGTVLSLAIGVPVYVVVAVLVGASWGTAGALRSLRWATREDEQPTTEQRVEALGVPWFLTKVQATLWAAATLLFTLLAVVVQPERAITTAFTVGIAALVVTAIAYLFSEFALRPIAARALSGEEKLQVRRVGVRRRMLLFWGLGTGAPVVGLLSVAIFSLTLRQGEVTLTRLAVVILALGGVVLVFGSLVTWLNARAVVAPILAVRNAMERVEAGDLDGGVQVYDGTELGQLQAGFNQMVAGLRDREHLRDMFGRHVGREVAEAAARGEVELGGETRVVSVLFVDIVGSTELATEKDPAAVVELLNRFFAVVVEVVDERGGLVNKFIGDAALAVFGAPVELADHAGRALAAAREIAARIAEEVPELKAGIGVSTGEAVAGNVGDRTRFEYTVIGDAVNSAARLTELAKDVDGCVLASMAAVDAASDDEAGRWQEHDTVTLRGRRTPTTLAVPRG</sequence>
<feature type="transmembrane region" description="Helical" evidence="7">
    <location>
        <begin position="70"/>
        <end position="91"/>
    </location>
</feature>
<evidence type="ECO:0000313" key="11">
    <source>
        <dbReference type="Proteomes" id="UP000198859"/>
    </source>
</evidence>
<gene>
    <name evidence="10" type="ORF">SAMN04488570_3504</name>
</gene>
<evidence type="ECO:0000313" key="10">
    <source>
        <dbReference type="EMBL" id="SDT09255.1"/>
    </source>
</evidence>
<dbReference type="Pfam" id="PF00211">
    <property type="entry name" value="Guanylate_cyc"/>
    <property type="match status" value="1"/>
</dbReference>
<evidence type="ECO:0000256" key="7">
    <source>
        <dbReference type="SAM" id="Phobius"/>
    </source>
</evidence>
<comment type="subcellular location">
    <subcellularLocation>
        <location evidence="1">Cell membrane</location>
        <topology evidence="1">Multi-pass membrane protein</topology>
    </subcellularLocation>
</comment>
<protein>
    <submittedName>
        <fullName evidence="10">Adenylate cyclase</fullName>
    </submittedName>
</protein>